<dbReference type="AlphaFoldDB" id="A0A1Y2FCX6"/>
<keyword evidence="1" id="KW-0862">Zinc</keyword>
<keyword evidence="1" id="KW-0863">Zinc-finger</keyword>
<sequence length="246" mass="27595">MKEPYSDGSRAVPTPSGPSKTSSPIKNELDRSRYCRVHAASALTIGEEDEPQDRPISSAVVIGQTGTQYLVKLRSPFVDRISKCDCGRAWEYMIPCSHVIAFIRSEGYNPQDWIEWCYSSEALRLTYAMPYTAIAIPAELHEDPYYVGPAVKPGYGRKKSKRGEKGQGGGKRVAKGRRKCGELQANYLVMYIIIIAYLIAYLSLMYHYTFTLRPPRSAPTFLGIGLQVLLTFAFLDLSWTSRSSEE</sequence>
<dbReference type="PROSITE" id="PS50966">
    <property type="entry name" value="ZF_SWIM"/>
    <property type="match status" value="1"/>
</dbReference>
<name>A0A1Y2FCX6_9BASI</name>
<evidence type="ECO:0000313" key="5">
    <source>
        <dbReference type="EMBL" id="ORY81264.1"/>
    </source>
</evidence>
<dbReference type="GO" id="GO:0008270">
    <property type="term" value="F:zinc ion binding"/>
    <property type="evidence" value="ECO:0007669"/>
    <property type="project" value="UniProtKB-KW"/>
</dbReference>
<protein>
    <recommendedName>
        <fullName evidence="4">SWIM-type domain-containing protein</fullName>
    </recommendedName>
</protein>
<evidence type="ECO:0000256" key="2">
    <source>
        <dbReference type="SAM" id="MobiDB-lite"/>
    </source>
</evidence>
<feature type="compositionally biased region" description="Low complexity" evidence="2">
    <location>
        <begin position="13"/>
        <end position="24"/>
    </location>
</feature>
<accession>A0A1Y2FCX6</accession>
<keyword evidence="1" id="KW-0479">Metal-binding</keyword>
<organism evidence="5 6">
    <name type="scientific">Leucosporidium creatinivorum</name>
    <dbReference type="NCBI Taxonomy" id="106004"/>
    <lineage>
        <taxon>Eukaryota</taxon>
        <taxon>Fungi</taxon>
        <taxon>Dikarya</taxon>
        <taxon>Basidiomycota</taxon>
        <taxon>Pucciniomycotina</taxon>
        <taxon>Microbotryomycetes</taxon>
        <taxon>Leucosporidiales</taxon>
        <taxon>Leucosporidium</taxon>
    </lineage>
</organism>
<dbReference type="Proteomes" id="UP000193467">
    <property type="component" value="Unassembled WGS sequence"/>
</dbReference>
<proteinExistence type="predicted"/>
<keyword evidence="3" id="KW-0812">Transmembrane</keyword>
<reference evidence="5 6" key="1">
    <citation type="submission" date="2016-07" db="EMBL/GenBank/DDBJ databases">
        <title>Pervasive Adenine N6-methylation of Active Genes in Fungi.</title>
        <authorList>
            <consortium name="DOE Joint Genome Institute"/>
            <person name="Mondo S.J."/>
            <person name="Dannebaum R.O."/>
            <person name="Kuo R.C."/>
            <person name="Labutti K."/>
            <person name="Haridas S."/>
            <person name="Kuo A."/>
            <person name="Salamov A."/>
            <person name="Ahrendt S.R."/>
            <person name="Lipzen A."/>
            <person name="Sullivan W."/>
            <person name="Andreopoulos W.B."/>
            <person name="Clum A."/>
            <person name="Lindquist E."/>
            <person name="Daum C."/>
            <person name="Ramamoorthy G.K."/>
            <person name="Gryganskyi A."/>
            <person name="Culley D."/>
            <person name="Magnuson J.K."/>
            <person name="James T.Y."/>
            <person name="O'Malley M.A."/>
            <person name="Stajich J.E."/>
            <person name="Spatafora J.W."/>
            <person name="Visel A."/>
            <person name="Grigoriev I.V."/>
        </authorList>
    </citation>
    <scope>NUCLEOTIDE SEQUENCE [LARGE SCALE GENOMIC DNA]</scope>
    <source>
        <strain evidence="5 6">62-1032</strain>
    </source>
</reference>
<evidence type="ECO:0000313" key="6">
    <source>
        <dbReference type="Proteomes" id="UP000193467"/>
    </source>
</evidence>
<comment type="caution">
    <text evidence="5">The sequence shown here is derived from an EMBL/GenBank/DDBJ whole genome shotgun (WGS) entry which is preliminary data.</text>
</comment>
<keyword evidence="6" id="KW-1185">Reference proteome</keyword>
<keyword evidence="3" id="KW-1133">Transmembrane helix</keyword>
<dbReference type="EMBL" id="MCGR01000023">
    <property type="protein sequence ID" value="ORY81264.1"/>
    <property type="molecule type" value="Genomic_DNA"/>
</dbReference>
<evidence type="ECO:0000256" key="3">
    <source>
        <dbReference type="SAM" id="Phobius"/>
    </source>
</evidence>
<feature type="transmembrane region" description="Helical" evidence="3">
    <location>
        <begin position="187"/>
        <end position="208"/>
    </location>
</feature>
<dbReference type="InParanoid" id="A0A1Y2FCX6"/>
<gene>
    <name evidence="5" type="ORF">BCR35DRAFT_331674</name>
</gene>
<evidence type="ECO:0000259" key="4">
    <source>
        <dbReference type="PROSITE" id="PS50966"/>
    </source>
</evidence>
<keyword evidence="3" id="KW-0472">Membrane</keyword>
<dbReference type="InterPro" id="IPR007527">
    <property type="entry name" value="Znf_SWIM"/>
</dbReference>
<feature type="transmembrane region" description="Helical" evidence="3">
    <location>
        <begin position="220"/>
        <end position="239"/>
    </location>
</feature>
<evidence type="ECO:0000256" key="1">
    <source>
        <dbReference type="PROSITE-ProRule" id="PRU00325"/>
    </source>
</evidence>
<feature type="domain" description="SWIM-type" evidence="4">
    <location>
        <begin position="69"/>
        <end position="107"/>
    </location>
</feature>
<feature type="region of interest" description="Disordered" evidence="2">
    <location>
        <begin position="1"/>
        <end position="30"/>
    </location>
</feature>